<feature type="region of interest" description="Disordered" evidence="1">
    <location>
        <begin position="220"/>
        <end position="264"/>
    </location>
</feature>
<feature type="region of interest" description="Disordered" evidence="1">
    <location>
        <begin position="1"/>
        <end position="131"/>
    </location>
</feature>
<feature type="domain" description="BTB" evidence="2">
    <location>
        <begin position="284"/>
        <end position="380"/>
    </location>
</feature>
<feature type="region of interest" description="Disordered" evidence="1">
    <location>
        <begin position="987"/>
        <end position="1066"/>
    </location>
</feature>
<dbReference type="InterPro" id="IPR000210">
    <property type="entry name" value="BTB/POZ_dom"/>
</dbReference>
<accession>A0AAW0Z4J8</accession>
<feature type="region of interest" description="Disordered" evidence="1">
    <location>
        <begin position="514"/>
        <end position="571"/>
    </location>
</feature>
<dbReference type="PANTHER" id="PTHR47369:SF1">
    <property type="entry name" value="BTB_POZ DOMAIN-CONTAINING PROTEIN"/>
    <property type="match status" value="1"/>
</dbReference>
<evidence type="ECO:0000313" key="4">
    <source>
        <dbReference type="Proteomes" id="UP001388673"/>
    </source>
</evidence>
<feature type="compositionally biased region" description="Basic and acidic residues" evidence="1">
    <location>
        <begin position="528"/>
        <end position="539"/>
    </location>
</feature>
<dbReference type="PROSITE" id="PS50097">
    <property type="entry name" value="BTB"/>
    <property type="match status" value="1"/>
</dbReference>
<feature type="compositionally biased region" description="Low complexity" evidence="1">
    <location>
        <begin position="788"/>
        <end position="815"/>
    </location>
</feature>
<dbReference type="Proteomes" id="UP001388673">
    <property type="component" value="Unassembled WGS sequence"/>
</dbReference>
<feature type="compositionally biased region" description="Gly residues" evidence="1">
    <location>
        <begin position="102"/>
        <end position="113"/>
    </location>
</feature>
<sequence>MSGHTLSSSSASSRLPRPTPTSRSSTPTSSSKRPTASSSSSKPSRSKSNLPPPRILPFPDLPIRSARGSRDSSRAGSPLSTPGFDRLEVTFDQMVMMARGGSPDGGAAAGGNNGHVSSGSGTNTPLSGPSLLNVSSPLAISSLSRTRAATAPSEGAPTPSPTGAPSSNRMIPTPSPMRSTTVPRPESPPTPAGLSTSAPPVAIVAPNPLAPPLPAVLAPSTDYLPPSTPARSTHNVSHGHSHSHAATHLPAPMAPPLTTPVIPPPSLQPLSDHLYQAFLKGICPDVRLVIKKWGVSYHVHRMVLSQASFFNSLFLGGFSETISSPRRKQKGSHRARDEVSSDDEWNGEEIELRFDDSNITRAAFEVCLSRLYSSHPHLHFPTILLSTAAHPLTPAFPTMASDPDLRSFESSLPHHTVLATPRLLLSLLATTIYIGHSSLLREVFAMILRTVGPMTVGKYLAFAVGDGIGEEEWVGQTAEGAKSLSGVARRLRGEEPLSIRGIEDEEDMVEDVLRPVNHTPRSSTDSDVQVKDEDHKVSETSDTPTRFHRNTIPSLHFPSRSNSMRSGRDEDPFSFGSTDANLLPHFYGVVGNKIGEACVCWLARWGFDVLNVELEAPDSPYRIWSHRGLPAKFVRALLSSDHFFVKDEMQRYTVARKVLELRRRGWEDEMDSSGDLSLSAPDEADHGWEEWEEEEREIQKVFADGIHYCHMTFEDLSTIASDIDPQTSLPYAPLSVLQAAHWAAADLRARVTAHERSGTSEEDAELGLTHTTSVITSSSNRRRRPAPRSRVPSPATSTWTLSSSTVSSPESVPSVQSSAHTTWWPVPSDETHRIGASGLLTVSTSNQGVPDFSPDLLDILPNEGTIKFNGSKSKPPPHGEKIFFGLAGGQKTSAEIEEKWVNEGGAFAMSRLGLGDTGSKIKEEKWTKIEPFRFSVEFWDVDKLSEKERFYSTTHFYAGSFFNCYVQMIKRKEKGVQLGIYLHRQSPNEPFPIPSSPKSDSDGPEGQSSNQSSSLAVPTAGASHGRSMSTSPVLPGSPPALSTSLGGTRGIARSQTDTVRGGGPVDAEAPYHDTRAVTKAFFSISCASALGTALIRFTSGPDSFAHSQSWGWKSSALKSEEYLSIPPSSEGKETLEDGVMGWSGEMSPDSVRQGGCSLRATVVVGVV</sequence>
<feature type="region of interest" description="Disordered" evidence="1">
    <location>
        <begin position="143"/>
        <end position="199"/>
    </location>
</feature>
<dbReference type="AlphaFoldDB" id="A0AAW0Z4J8"/>
<feature type="compositionally biased region" description="Pro residues" evidence="1">
    <location>
        <begin position="252"/>
        <end position="264"/>
    </location>
</feature>
<dbReference type="Gene3D" id="3.30.710.10">
    <property type="entry name" value="Potassium Channel Kv1.1, Chain A"/>
    <property type="match status" value="1"/>
</dbReference>
<dbReference type="KEGG" id="kne:92178313"/>
<dbReference type="EMBL" id="JBCAWK010000002">
    <property type="protein sequence ID" value="KAK8865906.1"/>
    <property type="molecule type" value="Genomic_DNA"/>
</dbReference>
<dbReference type="RefSeq" id="XP_066805385.1">
    <property type="nucleotide sequence ID" value="XM_066944184.1"/>
</dbReference>
<dbReference type="SUPFAM" id="SSF54695">
    <property type="entry name" value="POZ domain"/>
    <property type="match status" value="1"/>
</dbReference>
<feature type="compositionally biased region" description="Low complexity" evidence="1">
    <location>
        <begin position="1"/>
        <end position="49"/>
    </location>
</feature>
<reference evidence="3 4" key="1">
    <citation type="journal article" date="2024" name="bioRxiv">
        <title>Comparative genomics of Cryptococcus and Kwoniella reveals pathogenesis evolution and contrasting karyotype dynamics via intercentromeric recombination or chromosome fusion.</title>
        <authorList>
            <person name="Coelho M.A."/>
            <person name="David-Palma M."/>
            <person name="Shea T."/>
            <person name="Bowers K."/>
            <person name="McGinley-Smith S."/>
            <person name="Mohammad A.W."/>
            <person name="Gnirke A."/>
            <person name="Yurkov A.M."/>
            <person name="Nowrousian M."/>
            <person name="Sun S."/>
            <person name="Cuomo C.A."/>
            <person name="Heitman J."/>
        </authorList>
    </citation>
    <scope>NUCLEOTIDE SEQUENCE [LARGE SCALE GENOMIC DNA]</scope>
    <source>
        <strain evidence="3 4">CBS 13917</strain>
    </source>
</reference>
<evidence type="ECO:0000256" key="1">
    <source>
        <dbReference type="SAM" id="MobiDB-lite"/>
    </source>
</evidence>
<evidence type="ECO:0000313" key="3">
    <source>
        <dbReference type="EMBL" id="KAK8865906.1"/>
    </source>
</evidence>
<evidence type="ECO:0000259" key="2">
    <source>
        <dbReference type="PROSITE" id="PS50097"/>
    </source>
</evidence>
<feature type="compositionally biased region" description="Low complexity" evidence="1">
    <location>
        <begin position="155"/>
        <end position="167"/>
    </location>
</feature>
<name>A0AAW0Z4J8_9TREE</name>
<protein>
    <recommendedName>
        <fullName evidence="2">BTB domain-containing protein</fullName>
    </recommendedName>
</protein>
<feature type="compositionally biased region" description="Polar residues" evidence="1">
    <location>
        <begin position="1006"/>
        <end position="1016"/>
    </location>
</feature>
<feature type="compositionally biased region" description="Pro residues" evidence="1">
    <location>
        <begin position="50"/>
        <end position="60"/>
    </location>
</feature>
<comment type="caution">
    <text evidence="3">The sequence shown here is derived from an EMBL/GenBank/DDBJ whole genome shotgun (WGS) entry which is preliminary data.</text>
</comment>
<gene>
    <name evidence="3" type="ORF">IAR55_001054</name>
</gene>
<feature type="region of interest" description="Disordered" evidence="1">
    <location>
        <begin position="753"/>
        <end position="815"/>
    </location>
</feature>
<dbReference type="GeneID" id="92178313"/>
<dbReference type="PANTHER" id="PTHR47369">
    <property type="entry name" value="BTB/POZ DOMAIN-CONTAINING PROTEIN"/>
    <property type="match status" value="1"/>
</dbReference>
<organism evidence="3 4">
    <name type="scientific">Kwoniella newhampshirensis</name>
    <dbReference type="NCBI Taxonomy" id="1651941"/>
    <lineage>
        <taxon>Eukaryota</taxon>
        <taxon>Fungi</taxon>
        <taxon>Dikarya</taxon>
        <taxon>Basidiomycota</taxon>
        <taxon>Agaricomycotina</taxon>
        <taxon>Tremellomycetes</taxon>
        <taxon>Tremellales</taxon>
        <taxon>Cryptococcaceae</taxon>
        <taxon>Kwoniella</taxon>
    </lineage>
</organism>
<proteinExistence type="predicted"/>
<feature type="compositionally biased region" description="Low complexity" evidence="1">
    <location>
        <begin position="114"/>
        <end position="123"/>
    </location>
</feature>
<keyword evidence="4" id="KW-1185">Reference proteome</keyword>
<dbReference type="InterPro" id="IPR011333">
    <property type="entry name" value="SKP1/BTB/POZ_sf"/>
</dbReference>